<keyword evidence="6" id="KW-0539">Nucleus</keyword>
<reference evidence="11 12" key="1">
    <citation type="journal article" date="2019" name="Mol. Ecol. Resour.">
        <title>Improving Illumina assemblies with Hi-C and long reads: an example with the North African dromedary.</title>
        <authorList>
            <person name="Elbers J.P."/>
            <person name="Rogers M.F."/>
            <person name="Perelman P.L."/>
            <person name="Proskuryakova A.A."/>
            <person name="Serdyukova N.A."/>
            <person name="Johnson W.E."/>
            <person name="Horin P."/>
            <person name="Corander J."/>
            <person name="Murphy D."/>
            <person name="Burger P.A."/>
        </authorList>
    </citation>
    <scope>NUCLEOTIDE SEQUENCE [LARGE SCALE GENOMIC DNA]</scope>
    <source>
        <strain evidence="11">Drom800</strain>
        <tissue evidence="11">Blood</tissue>
    </source>
</reference>
<dbReference type="PANTHER" id="PTHR24394">
    <property type="entry name" value="ZINC FINGER PROTEIN"/>
    <property type="match status" value="1"/>
</dbReference>
<dbReference type="GO" id="GO:0005634">
    <property type="term" value="C:nucleus"/>
    <property type="evidence" value="ECO:0007669"/>
    <property type="project" value="UniProtKB-SubCell"/>
</dbReference>
<gene>
    <name evidence="11" type="ORF">Cadr_000006092</name>
</gene>
<feature type="compositionally biased region" description="Low complexity" evidence="8">
    <location>
        <begin position="243"/>
        <end position="258"/>
    </location>
</feature>
<dbReference type="Gene3D" id="3.30.710.10">
    <property type="entry name" value="Potassium Channel Kv1.1, Chain A"/>
    <property type="match status" value="1"/>
</dbReference>
<comment type="caution">
    <text evidence="11">The sequence shown here is derived from an EMBL/GenBank/DDBJ whole genome shotgun (WGS) entry which is preliminary data.</text>
</comment>
<evidence type="ECO:0000256" key="3">
    <source>
        <dbReference type="ARBA" id="ARBA00022737"/>
    </source>
</evidence>
<dbReference type="EMBL" id="JWIN03000006">
    <property type="protein sequence ID" value="KAB1278209.1"/>
    <property type="molecule type" value="Genomic_DNA"/>
</dbReference>
<dbReference type="PROSITE" id="PS50157">
    <property type="entry name" value="ZINC_FINGER_C2H2_2"/>
    <property type="match status" value="2"/>
</dbReference>
<dbReference type="Pfam" id="PF00096">
    <property type="entry name" value="zf-C2H2"/>
    <property type="match status" value="1"/>
</dbReference>
<keyword evidence="2" id="KW-0479">Metal-binding</keyword>
<dbReference type="SMART" id="SM00355">
    <property type="entry name" value="ZnF_C2H2"/>
    <property type="match status" value="2"/>
</dbReference>
<feature type="domain" description="C2H2-type" evidence="10">
    <location>
        <begin position="270"/>
        <end position="292"/>
    </location>
</feature>
<protein>
    <submittedName>
        <fullName evidence="11">Zinc finger and BTB domain-containing protein 25</fullName>
    </submittedName>
</protein>
<accession>A0A5N4E450</accession>
<dbReference type="InterPro" id="IPR013087">
    <property type="entry name" value="Znf_C2H2_type"/>
</dbReference>
<proteinExistence type="predicted"/>
<feature type="compositionally biased region" description="Basic and acidic residues" evidence="8">
    <location>
        <begin position="225"/>
        <end position="242"/>
    </location>
</feature>
<dbReference type="Proteomes" id="UP000299084">
    <property type="component" value="Unassembled WGS sequence"/>
</dbReference>
<dbReference type="GO" id="GO:0000981">
    <property type="term" value="F:DNA-binding transcription factor activity, RNA polymerase II-specific"/>
    <property type="evidence" value="ECO:0007669"/>
    <property type="project" value="TreeGrafter"/>
</dbReference>
<comment type="subcellular location">
    <subcellularLocation>
        <location evidence="1">Nucleus</location>
    </subcellularLocation>
</comment>
<sequence>MDTASHSLVLLQQLNMQREFGFLCDCTVAIGDVYFKAHRAVLAAFSNYFKMIFIHQTSILKTLPQTMAVSGSEADWVVSFCVGLFFVFNSECIKIQPTDIQPDIFSYLLHIMYTGKGPKQIVDHSRLEEGIRFLHADYLSHIATEMNQVFSPETVQSSNLYGIQISTTQKTAVKQGLEVKEAPSTNNGNRAAVQGDHPQLQLSLAIGLDDGTADQQRARPAAQALEEHQKPPVSIKQERCDPESVTSQSHPSPSSEVTVPTFTESGIKIHLCHYCGERFDSRSNLRQHLHTHVSGSLPFGVPASILESNDLGEVHPLNENGESLESCRLSPFTVKENEQQPDHTNQGTTEPLQISQVSLISKDTEPVELNCNFSFSRKRKISCTICGHKFLRKSQLLEHMHTHKGKSYRYNRCQRFGNVLAQRFQPYCDSWSDIPLKGSRLSQEQLDSSCALESELTQENVDTILVE</sequence>
<dbReference type="GO" id="GO:0008270">
    <property type="term" value="F:zinc ion binding"/>
    <property type="evidence" value="ECO:0007669"/>
    <property type="project" value="UniProtKB-KW"/>
</dbReference>
<evidence type="ECO:0000256" key="4">
    <source>
        <dbReference type="ARBA" id="ARBA00022771"/>
    </source>
</evidence>
<feature type="domain" description="C2H2-type" evidence="10">
    <location>
        <begin position="381"/>
        <end position="408"/>
    </location>
</feature>
<evidence type="ECO:0000256" key="5">
    <source>
        <dbReference type="ARBA" id="ARBA00022833"/>
    </source>
</evidence>
<dbReference type="Gene3D" id="3.30.160.60">
    <property type="entry name" value="Classic Zinc Finger"/>
    <property type="match status" value="2"/>
</dbReference>
<dbReference type="SMART" id="SM00225">
    <property type="entry name" value="BTB"/>
    <property type="match status" value="1"/>
</dbReference>
<dbReference type="AlphaFoldDB" id="A0A5N4E450"/>
<evidence type="ECO:0000256" key="6">
    <source>
        <dbReference type="ARBA" id="ARBA00023242"/>
    </source>
</evidence>
<evidence type="ECO:0000256" key="2">
    <source>
        <dbReference type="ARBA" id="ARBA00022723"/>
    </source>
</evidence>
<dbReference type="PROSITE" id="PS00028">
    <property type="entry name" value="ZINC_FINGER_C2H2_1"/>
    <property type="match status" value="2"/>
</dbReference>
<dbReference type="PANTHER" id="PTHR24394:SF51">
    <property type="entry name" value="ZINC FINGER AND BTB DOMAIN-CONTAINING 25"/>
    <property type="match status" value="1"/>
</dbReference>
<keyword evidence="4 7" id="KW-0863">Zinc-finger</keyword>
<keyword evidence="3" id="KW-0677">Repeat</keyword>
<keyword evidence="5" id="KW-0862">Zinc</keyword>
<dbReference type="InterPro" id="IPR000210">
    <property type="entry name" value="BTB/POZ_dom"/>
</dbReference>
<evidence type="ECO:0000256" key="7">
    <source>
        <dbReference type="PROSITE-ProRule" id="PRU00042"/>
    </source>
</evidence>
<keyword evidence="12" id="KW-1185">Reference proteome</keyword>
<feature type="domain" description="BTB" evidence="9">
    <location>
        <begin position="24"/>
        <end position="116"/>
    </location>
</feature>
<dbReference type="STRING" id="9838.ENSCDRP00005001634"/>
<evidence type="ECO:0000259" key="10">
    <source>
        <dbReference type="PROSITE" id="PS50157"/>
    </source>
</evidence>
<organism evidence="11 12">
    <name type="scientific">Camelus dromedarius</name>
    <name type="common">Dromedary</name>
    <name type="synonym">Arabian camel</name>
    <dbReference type="NCBI Taxonomy" id="9838"/>
    <lineage>
        <taxon>Eukaryota</taxon>
        <taxon>Metazoa</taxon>
        <taxon>Chordata</taxon>
        <taxon>Craniata</taxon>
        <taxon>Vertebrata</taxon>
        <taxon>Euteleostomi</taxon>
        <taxon>Mammalia</taxon>
        <taxon>Eutheria</taxon>
        <taxon>Laurasiatheria</taxon>
        <taxon>Artiodactyla</taxon>
        <taxon>Tylopoda</taxon>
        <taxon>Camelidae</taxon>
        <taxon>Camelus</taxon>
    </lineage>
</organism>
<evidence type="ECO:0000313" key="12">
    <source>
        <dbReference type="Proteomes" id="UP000299084"/>
    </source>
</evidence>
<feature type="compositionally biased region" description="Low complexity" evidence="8">
    <location>
        <begin position="213"/>
        <end position="224"/>
    </location>
</feature>
<evidence type="ECO:0000256" key="1">
    <source>
        <dbReference type="ARBA" id="ARBA00004123"/>
    </source>
</evidence>
<dbReference type="PROSITE" id="PS50097">
    <property type="entry name" value="BTB"/>
    <property type="match status" value="1"/>
</dbReference>
<feature type="region of interest" description="Disordered" evidence="8">
    <location>
        <begin position="212"/>
        <end position="259"/>
    </location>
</feature>
<evidence type="ECO:0000313" key="11">
    <source>
        <dbReference type="EMBL" id="KAB1278209.1"/>
    </source>
</evidence>
<dbReference type="InterPro" id="IPR011333">
    <property type="entry name" value="SKP1/BTB/POZ_sf"/>
</dbReference>
<dbReference type="Pfam" id="PF00651">
    <property type="entry name" value="BTB"/>
    <property type="match status" value="1"/>
</dbReference>
<evidence type="ECO:0000259" key="9">
    <source>
        <dbReference type="PROSITE" id="PS50097"/>
    </source>
</evidence>
<evidence type="ECO:0000256" key="8">
    <source>
        <dbReference type="SAM" id="MobiDB-lite"/>
    </source>
</evidence>
<dbReference type="InterPro" id="IPR036236">
    <property type="entry name" value="Znf_C2H2_sf"/>
</dbReference>
<dbReference type="SUPFAM" id="SSF54695">
    <property type="entry name" value="POZ domain"/>
    <property type="match status" value="1"/>
</dbReference>
<dbReference type="SUPFAM" id="SSF57667">
    <property type="entry name" value="beta-beta-alpha zinc fingers"/>
    <property type="match status" value="2"/>
</dbReference>
<name>A0A5N4E450_CAMDR</name>